<dbReference type="GO" id="GO:0005829">
    <property type="term" value="C:cytosol"/>
    <property type="evidence" value="ECO:0007669"/>
    <property type="project" value="TreeGrafter"/>
</dbReference>
<dbReference type="CDD" id="cd24161">
    <property type="entry name" value="NUDIX_ADPRase_Ndx2"/>
    <property type="match status" value="1"/>
</dbReference>
<keyword evidence="10" id="KW-1185">Reference proteome</keyword>
<dbReference type="PANTHER" id="PTHR11839">
    <property type="entry name" value="UDP/ADP-SUGAR PYROPHOSPHATASE"/>
    <property type="match status" value="1"/>
</dbReference>
<gene>
    <name evidence="9" type="ORF">BKE38_25135</name>
</gene>
<evidence type="ECO:0000256" key="5">
    <source>
        <dbReference type="ARBA" id="ARBA00022801"/>
    </source>
</evidence>
<dbReference type="Pfam" id="PF00293">
    <property type="entry name" value="NUDIX"/>
    <property type="match status" value="1"/>
</dbReference>
<organism evidence="9 10">
    <name type="scientific">Teichococcus deserti</name>
    <dbReference type="NCBI Taxonomy" id="1817963"/>
    <lineage>
        <taxon>Bacteria</taxon>
        <taxon>Pseudomonadati</taxon>
        <taxon>Pseudomonadota</taxon>
        <taxon>Alphaproteobacteria</taxon>
        <taxon>Acetobacterales</taxon>
        <taxon>Roseomonadaceae</taxon>
        <taxon>Roseomonas</taxon>
    </lineage>
</organism>
<evidence type="ECO:0000256" key="6">
    <source>
        <dbReference type="ARBA" id="ARBA00032162"/>
    </source>
</evidence>
<evidence type="ECO:0000256" key="2">
    <source>
        <dbReference type="ARBA" id="ARBA00001946"/>
    </source>
</evidence>
<proteinExistence type="inferred from homology"/>
<evidence type="ECO:0000256" key="4">
    <source>
        <dbReference type="ARBA" id="ARBA00016377"/>
    </source>
</evidence>
<evidence type="ECO:0000313" key="9">
    <source>
        <dbReference type="EMBL" id="ONG46616.1"/>
    </source>
</evidence>
<evidence type="ECO:0000313" key="10">
    <source>
        <dbReference type="Proteomes" id="UP000188879"/>
    </source>
</evidence>
<comment type="catalytic activity">
    <reaction evidence="1">
        <text>GDP-alpha-D-mannose + H2O = alpha-D-mannose 1-phosphate + GMP + 2 H(+)</text>
        <dbReference type="Rhea" id="RHEA:27978"/>
        <dbReference type="ChEBI" id="CHEBI:15377"/>
        <dbReference type="ChEBI" id="CHEBI:15378"/>
        <dbReference type="ChEBI" id="CHEBI:57527"/>
        <dbReference type="ChEBI" id="CHEBI:58115"/>
        <dbReference type="ChEBI" id="CHEBI:58409"/>
    </reaction>
</comment>
<dbReference type="OrthoDB" id="177518at2"/>
<dbReference type="AlphaFoldDB" id="A0A1V2GVA3"/>
<dbReference type="InterPro" id="IPR015797">
    <property type="entry name" value="NUDIX_hydrolase-like_dom_sf"/>
</dbReference>
<dbReference type="EMBL" id="MLCO01000315">
    <property type="protein sequence ID" value="ONG46616.1"/>
    <property type="molecule type" value="Genomic_DNA"/>
</dbReference>
<dbReference type="Gene3D" id="3.90.79.10">
    <property type="entry name" value="Nucleoside Triphosphate Pyrophosphohydrolase"/>
    <property type="match status" value="1"/>
</dbReference>
<sequence>MTREIETVSSRVAYENRWLRVREDIIRRADGSDGLYGVVERSDFVVLLPWHDGGLTLVEQYRYPVRQRQWELPMGTWESAPDTDPAQLAAAELREETGLVARNLVRIGGILQGAGYCNQRGHIFWASQLTQQDHQREATEQDLVCRHFPLAEVEAMIRDDVLVDAPSLAAIAMARLKGFF</sequence>
<dbReference type="GO" id="GO:0019693">
    <property type="term" value="P:ribose phosphate metabolic process"/>
    <property type="evidence" value="ECO:0007669"/>
    <property type="project" value="TreeGrafter"/>
</dbReference>
<comment type="caution">
    <text evidence="9">The sequence shown here is derived from an EMBL/GenBank/DDBJ whole genome shotgun (WGS) entry which is preliminary data.</text>
</comment>
<evidence type="ECO:0000256" key="7">
    <source>
        <dbReference type="ARBA" id="ARBA00032272"/>
    </source>
</evidence>
<comment type="cofactor">
    <cofactor evidence="2">
        <name>Mg(2+)</name>
        <dbReference type="ChEBI" id="CHEBI:18420"/>
    </cofactor>
</comment>
<protein>
    <recommendedName>
        <fullName evidence="4">GDP-mannose pyrophosphatase</fullName>
    </recommendedName>
    <alternativeName>
        <fullName evidence="6">GDP-mannose hydrolase</fullName>
    </alternativeName>
    <alternativeName>
        <fullName evidence="7">GDPMK</fullName>
    </alternativeName>
</protein>
<dbReference type="Proteomes" id="UP000188879">
    <property type="component" value="Unassembled WGS sequence"/>
</dbReference>
<name>A0A1V2GVA3_9PROT</name>
<dbReference type="GO" id="GO:0016787">
    <property type="term" value="F:hydrolase activity"/>
    <property type="evidence" value="ECO:0007669"/>
    <property type="project" value="UniProtKB-KW"/>
</dbReference>
<reference evidence="9 10" key="1">
    <citation type="submission" date="2016-10" db="EMBL/GenBank/DDBJ databases">
        <title>Draft Genome sequence of Roseomonas sp. strain M3.</title>
        <authorList>
            <person name="Subhash Y."/>
            <person name="Lee S."/>
        </authorList>
    </citation>
    <scope>NUCLEOTIDE SEQUENCE [LARGE SCALE GENOMIC DNA]</scope>
    <source>
        <strain evidence="9 10">M3</strain>
    </source>
</reference>
<dbReference type="SUPFAM" id="SSF55811">
    <property type="entry name" value="Nudix"/>
    <property type="match status" value="1"/>
</dbReference>
<keyword evidence="5" id="KW-0378">Hydrolase</keyword>
<feature type="domain" description="Nudix hydrolase" evidence="8">
    <location>
        <begin position="51"/>
        <end position="158"/>
    </location>
</feature>
<evidence type="ECO:0000259" key="8">
    <source>
        <dbReference type="Pfam" id="PF00293"/>
    </source>
</evidence>
<dbReference type="PANTHER" id="PTHR11839:SF18">
    <property type="entry name" value="NUDIX HYDROLASE DOMAIN-CONTAINING PROTEIN"/>
    <property type="match status" value="1"/>
</dbReference>
<dbReference type="GO" id="GO:0006753">
    <property type="term" value="P:nucleoside phosphate metabolic process"/>
    <property type="evidence" value="ECO:0007669"/>
    <property type="project" value="TreeGrafter"/>
</dbReference>
<accession>A0A1V2GVA3</accession>
<comment type="similarity">
    <text evidence="3">Belongs to the Nudix hydrolase family. NudK subfamily.</text>
</comment>
<evidence type="ECO:0000256" key="3">
    <source>
        <dbReference type="ARBA" id="ARBA00007275"/>
    </source>
</evidence>
<dbReference type="RefSeq" id="WP_076960021.1">
    <property type="nucleotide sequence ID" value="NZ_MLCO01000315.1"/>
</dbReference>
<dbReference type="InterPro" id="IPR000086">
    <property type="entry name" value="NUDIX_hydrolase_dom"/>
</dbReference>
<evidence type="ECO:0000256" key="1">
    <source>
        <dbReference type="ARBA" id="ARBA00000847"/>
    </source>
</evidence>